<dbReference type="RefSeq" id="WP_345584046.1">
    <property type="nucleotide sequence ID" value="NZ_BAABLV010000041.1"/>
</dbReference>
<name>A0ABP9FL03_9ACTN</name>
<evidence type="ECO:0000259" key="3">
    <source>
        <dbReference type="Pfam" id="PF00496"/>
    </source>
</evidence>
<reference evidence="5" key="1">
    <citation type="journal article" date="2019" name="Int. J. Syst. Evol. Microbiol.">
        <title>The Global Catalogue of Microorganisms (GCM) 10K type strain sequencing project: providing services to taxonomists for standard genome sequencing and annotation.</title>
        <authorList>
            <consortium name="The Broad Institute Genomics Platform"/>
            <consortium name="The Broad Institute Genome Sequencing Center for Infectious Disease"/>
            <person name="Wu L."/>
            <person name="Ma J."/>
        </authorList>
    </citation>
    <scope>NUCLEOTIDE SEQUENCE [LARGE SCALE GENOMIC DNA]</scope>
    <source>
        <strain evidence="5">JCM 19125</strain>
    </source>
</reference>
<dbReference type="PANTHER" id="PTHR30290">
    <property type="entry name" value="PERIPLASMIC BINDING COMPONENT OF ABC TRANSPORTER"/>
    <property type="match status" value="1"/>
</dbReference>
<evidence type="ECO:0000256" key="1">
    <source>
        <dbReference type="ARBA" id="ARBA00022729"/>
    </source>
</evidence>
<dbReference type="InterPro" id="IPR039424">
    <property type="entry name" value="SBP_5"/>
</dbReference>
<feature type="chain" id="PRO_5046063747" evidence="2">
    <location>
        <begin position="22"/>
        <end position="501"/>
    </location>
</feature>
<comment type="caution">
    <text evidence="4">The sequence shown here is derived from an EMBL/GenBank/DDBJ whole genome shotgun (WGS) entry which is preliminary data.</text>
</comment>
<dbReference type="Pfam" id="PF00496">
    <property type="entry name" value="SBP_bac_5"/>
    <property type="match status" value="1"/>
</dbReference>
<dbReference type="Gene3D" id="3.10.105.10">
    <property type="entry name" value="Dipeptide-binding Protein, Domain 3"/>
    <property type="match status" value="1"/>
</dbReference>
<dbReference type="Proteomes" id="UP001501521">
    <property type="component" value="Unassembled WGS sequence"/>
</dbReference>
<protein>
    <submittedName>
        <fullName evidence="4">ABC transporter substrate-binding protein</fullName>
    </submittedName>
</protein>
<dbReference type="InterPro" id="IPR030678">
    <property type="entry name" value="Peptide/Ni-bd"/>
</dbReference>
<dbReference type="SUPFAM" id="SSF53850">
    <property type="entry name" value="Periplasmic binding protein-like II"/>
    <property type="match status" value="1"/>
</dbReference>
<proteinExistence type="predicted"/>
<dbReference type="PROSITE" id="PS51257">
    <property type="entry name" value="PROKAR_LIPOPROTEIN"/>
    <property type="match status" value="1"/>
</dbReference>
<dbReference type="CDD" id="cd08494">
    <property type="entry name" value="PBP2_NikA_DppA_OppA_like_6"/>
    <property type="match status" value="1"/>
</dbReference>
<feature type="signal peptide" evidence="2">
    <location>
        <begin position="1"/>
        <end position="21"/>
    </location>
</feature>
<dbReference type="InterPro" id="IPR000914">
    <property type="entry name" value="SBP_5_dom"/>
</dbReference>
<sequence>MRRSSLSVAVILALVASIVLSACTRPDTGSPTEGGTLNIGVTTRPDGLDPITVAGAGTPFVLLYNVYETLVKVDSDANIKPLLATEWTVSDDSLVYTFTLDPGAKFASGAPLDAEAVVANFERNRGETATAQIRDKWGPVDTIEAVDPATVEVTLTRPSHAWLYDLSGPMGIVADPAAFATINTTPAGSGPYTFGEWEEGSYIRLASNDAYWGTPGRFTDVYFRYYSDPNAMNAAMLSGQLDIISNLTVPQSIEQFRDESRYTIHEGTTTGEVVLGFNHGSAPLQDLKVRQAINHAIDRQTLVDAVWAGIGPLIGSHVPPTDPWYEDLSQAYPYDPAKARELLKEAGHETGLTLRLRVPVLPYAPPSARFIAEQLGEVGIDVVVEELEWGRWLEQVYANHDYDMTIVAHVEPRDMTAFSFEGNYWGYDNPDYNRLLEEADASLTEDEQVAKLKEAARLLSDDAAADWLFLLPSIIITTPDISGVQVNQISLSFDLTMLAKG</sequence>
<dbReference type="PANTHER" id="PTHR30290:SF38">
    <property type="entry name" value="D,D-DIPEPTIDE-BINDING PERIPLASMIC PROTEIN DDPA-RELATED"/>
    <property type="match status" value="1"/>
</dbReference>
<keyword evidence="1 2" id="KW-0732">Signal</keyword>
<organism evidence="4 5">
    <name type="scientific">Tessaracoccus lubricantis</name>
    <dbReference type="NCBI Taxonomy" id="545543"/>
    <lineage>
        <taxon>Bacteria</taxon>
        <taxon>Bacillati</taxon>
        <taxon>Actinomycetota</taxon>
        <taxon>Actinomycetes</taxon>
        <taxon>Propionibacteriales</taxon>
        <taxon>Propionibacteriaceae</taxon>
        <taxon>Tessaracoccus</taxon>
    </lineage>
</organism>
<dbReference type="EMBL" id="BAABLV010000041">
    <property type="protein sequence ID" value="GAA4907338.1"/>
    <property type="molecule type" value="Genomic_DNA"/>
</dbReference>
<evidence type="ECO:0000313" key="4">
    <source>
        <dbReference type="EMBL" id="GAA4907338.1"/>
    </source>
</evidence>
<dbReference type="PIRSF" id="PIRSF002741">
    <property type="entry name" value="MppA"/>
    <property type="match status" value="1"/>
</dbReference>
<keyword evidence="5" id="KW-1185">Reference proteome</keyword>
<gene>
    <name evidence="4" type="ORF">GCM10025789_28580</name>
</gene>
<evidence type="ECO:0000256" key="2">
    <source>
        <dbReference type="SAM" id="SignalP"/>
    </source>
</evidence>
<accession>A0ABP9FL03</accession>
<evidence type="ECO:0000313" key="5">
    <source>
        <dbReference type="Proteomes" id="UP001501521"/>
    </source>
</evidence>
<feature type="domain" description="Solute-binding protein family 5" evidence="3">
    <location>
        <begin position="79"/>
        <end position="409"/>
    </location>
</feature>
<dbReference type="Gene3D" id="3.40.190.10">
    <property type="entry name" value="Periplasmic binding protein-like II"/>
    <property type="match status" value="1"/>
</dbReference>